<dbReference type="RefSeq" id="WP_277191913.1">
    <property type="nucleotide sequence ID" value="NZ_JAROAV010000028.1"/>
</dbReference>
<protein>
    <submittedName>
        <fullName evidence="7">MFS transporter</fullName>
    </submittedName>
</protein>
<keyword evidence="5 6" id="KW-0472">Membrane</keyword>
<comment type="caution">
    <text evidence="7">The sequence shown here is derived from an EMBL/GenBank/DDBJ whole genome shotgun (WGS) entry which is preliminary data.</text>
</comment>
<feature type="transmembrane region" description="Helical" evidence="6">
    <location>
        <begin position="116"/>
        <end position="137"/>
    </location>
</feature>
<accession>A0ABT6C692</accession>
<reference evidence="7 8" key="1">
    <citation type="submission" date="2023-03" db="EMBL/GenBank/DDBJ databases">
        <title>YIM 133296 draft genome.</title>
        <authorList>
            <person name="Xiong L."/>
        </authorList>
    </citation>
    <scope>NUCLEOTIDE SEQUENCE [LARGE SCALE GENOMIC DNA]</scope>
    <source>
        <strain evidence="7 8">YIM 133296</strain>
    </source>
</reference>
<feature type="transmembrane region" description="Helical" evidence="6">
    <location>
        <begin position="27"/>
        <end position="51"/>
    </location>
</feature>
<dbReference type="PANTHER" id="PTHR23513">
    <property type="entry name" value="INTEGRAL MEMBRANE EFFLUX PROTEIN-RELATED"/>
    <property type="match status" value="1"/>
</dbReference>
<dbReference type="Pfam" id="PF07690">
    <property type="entry name" value="MFS_1"/>
    <property type="match status" value="1"/>
</dbReference>
<dbReference type="CDD" id="cd06173">
    <property type="entry name" value="MFS_MefA_like"/>
    <property type="match status" value="1"/>
</dbReference>
<sequence>MTAAVTEAPALIAQPPPPVRRDRMVQVWLLTAALSWFGDAVFAVALAWTAVHLVSPALAGLVVAVEMVPQALLVLVGGVLADRVDTRRLLVLGHIGRAAVLVVGAVLWSQVGPSPVVLAGVALSFGVIAGLTMPAGATLARQLVHVDDLATVSGWSQILGRLARLAGAPVGAVVVAQAGMGAAMLMDAVSFAAMAVLLLVVVRPRFRMPRTPHEGWRSSLGGGLSYLRRAPAARTLVVGICALNVFIGPVIGIGVALRVTHSGWAATWVGLAEAVFGAGAIAGSALAIRVRPAHLARAGFWVLVGQGVAIVAVAMPARALLLAGMAGIGVAAGLASVWISTAYQRAVAVSHLGRVSSLNQLGDLLILPVTTPVFGAFVSGVGVSSAIGIFGAAMTAMCLWFATRPLIRALT</sequence>
<dbReference type="EMBL" id="JAROAV010000028">
    <property type="protein sequence ID" value="MDF8264419.1"/>
    <property type="molecule type" value="Genomic_DNA"/>
</dbReference>
<dbReference type="Gene3D" id="1.20.1250.20">
    <property type="entry name" value="MFS general substrate transporter like domains"/>
    <property type="match status" value="1"/>
</dbReference>
<evidence type="ECO:0000256" key="6">
    <source>
        <dbReference type="SAM" id="Phobius"/>
    </source>
</evidence>
<feature type="transmembrane region" description="Helical" evidence="6">
    <location>
        <begin position="387"/>
        <end position="407"/>
    </location>
</feature>
<dbReference type="InterPro" id="IPR036259">
    <property type="entry name" value="MFS_trans_sf"/>
</dbReference>
<evidence type="ECO:0000256" key="2">
    <source>
        <dbReference type="ARBA" id="ARBA00022475"/>
    </source>
</evidence>
<evidence type="ECO:0000313" key="8">
    <source>
        <dbReference type="Proteomes" id="UP001528912"/>
    </source>
</evidence>
<evidence type="ECO:0000256" key="5">
    <source>
        <dbReference type="ARBA" id="ARBA00023136"/>
    </source>
</evidence>
<feature type="transmembrane region" description="Helical" evidence="6">
    <location>
        <begin position="265"/>
        <end position="288"/>
    </location>
</feature>
<keyword evidence="4 6" id="KW-1133">Transmembrane helix</keyword>
<organism evidence="7 8">
    <name type="scientific">Luteipulveratus flavus</name>
    <dbReference type="NCBI Taxonomy" id="3031728"/>
    <lineage>
        <taxon>Bacteria</taxon>
        <taxon>Bacillati</taxon>
        <taxon>Actinomycetota</taxon>
        <taxon>Actinomycetes</taxon>
        <taxon>Micrococcales</taxon>
        <taxon>Dermacoccaceae</taxon>
        <taxon>Luteipulveratus</taxon>
    </lineage>
</organism>
<keyword evidence="2" id="KW-1003">Cell membrane</keyword>
<evidence type="ECO:0000256" key="1">
    <source>
        <dbReference type="ARBA" id="ARBA00004651"/>
    </source>
</evidence>
<evidence type="ECO:0000256" key="4">
    <source>
        <dbReference type="ARBA" id="ARBA00022989"/>
    </source>
</evidence>
<comment type="subcellular location">
    <subcellularLocation>
        <location evidence="1">Cell membrane</location>
        <topology evidence="1">Multi-pass membrane protein</topology>
    </subcellularLocation>
</comment>
<keyword evidence="8" id="KW-1185">Reference proteome</keyword>
<evidence type="ECO:0000256" key="3">
    <source>
        <dbReference type="ARBA" id="ARBA00022692"/>
    </source>
</evidence>
<gene>
    <name evidence="7" type="ORF">P4R38_09205</name>
</gene>
<feature type="transmembrane region" description="Helical" evidence="6">
    <location>
        <begin position="158"/>
        <end position="176"/>
    </location>
</feature>
<dbReference type="PANTHER" id="PTHR23513:SF17">
    <property type="entry name" value="MEMBRANE PROTEIN"/>
    <property type="match status" value="1"/>
</dbReference>
<dbReference type="SUPFAM" id="SSF103473">
    <property type="entry name" value="MFS general substrate transporter"/>
    <property type="match status" value="1"/>
</dbReference>
<feature type="transmembrane region" description="Helical" evidence="6">
    <location>
        <begin position="57"/>
        <end position="77"/>
    </location>
</feature>
<feature type="transmembrane region" description="Helical" evidence="6">
    <location>
        <begin position="364"/>
        <end position="381"/>
    </location>
</feature>
<keyword evidence="3 6" id="KW-0812">Transmembrane</keyword>
<feature type="transmembrane region" description="Helical" evidence="6">
    <location>
        <begin position="89"/>
        <end position="110"/>
    </location>
</feature>
<feature type="transmembrane region" description="Helical" evidence="6">
    <location>
        <begin position="295"/>
        <end position="315"/>
    </location>
</feature>
<dbReference type="Proteomes" id="UP001528912">
    <property type="component" value="Unassembled WGS sequence"/>
</dbReference>
<dbReference type="InterPro" id="IPR011701">
    <property type="entry name" value="MFS"/>
</dbReference>
<evidence type="ECO:0000313" key="7">
    <source>
        <dbReference type="EMBL" id="MDF8264419.1"/>
    </source>
</evidence>
<feature type="transmembrane region" description="Helical" evidence="6">
    <location>
        <begin position="321"/>
        <end position="343"/>
    </location>
</feature>
<feature type="transmembrane region" description="Helical" evidence="6">
    <location>
        <begin position="182"/>
        <end position="202"/>
    </location>
</feature>
<feature type="transmembrane region" description="Helical" evidence="6">
    <location>
        <begin position="236"/>
        <end position="259"/>
    </location>
</feature>
<proteinExistence type="predicted"/>
<name>A0ABT6C692_9MICO</name>